<evidence type="ECO:0000259" key="4">
    <source>
        <dbReference type="PROSITE" id="PS50932"/>
    </source>
</evidence>
<dbReference type="GO" id="GO:0003700">
    <property type="term" value="F:DNA-binding transcription factor activity"/>
    <property type="evidence" value="ECO:0007669"/>
    <property type="project" value="TreeGrafter"/>
</dbReference>
<evidence type="ECO:0000256" key="2">
    <source>
        <dbReference type="ARBA" id="ARBA00023125"/>
    </source>
</evidence>
<dbReference type="STRING" id="1385513.N780_19260"/>
<dbReference type="OrthoDB" id="9798934at2"/>
<dbReference type="CDD" id="cd06286">
    <property type="entry name" value="PBP1_CcpB-like"/>
    <property type="match status" value="1"/>
</dbReference>
<keyword evidence="1" id="KW-0805">Transcription regulation</keyword>
<dbReference type="SUPFAM" id="SSF53822">
    <property type="entry name" value="Periplasmic binding protein-like I"/>
    <property type="match status" value="1"/>
</dbReference>
<gene>
    <name evidence="5" type="ORF">N780_19260</name>
</gene>
<evidence type="ECO:0000313" key="6">
    <source>
        <dbReference type="Proteomes" id="UP000030153"/>
    </source>
</evidence>
<evidence type="ECO:0000256" key="1">
    <source>
        <dbReference type="ARBA" id="ARBA00023015"/>
    </source>
</evidence>
<dbReference type="InterPro" id="IPR010982">
    <property type="entry name" value="Lambda_DNA-bd_dom_sf"/>
</dbReference>
<dbReference type="InterPro" id="IPR028082">
    <property type="entry name" value="Peripla_BP_I"/>
</dbReference>
<dbReference type="AlphaFoldDB" id="A0A0A2UU08"/>
<comment type="caution">
    <text evidence="5">The sequence shown here is derived from an EMBL/GenBank/DDBJ whole genome shotgun (WGS) entry which is preliminary data.</text>
</comment>
<dbReference type="PANTHER" id="PTHR30146">
    <property type="entry name" value="LACI-RELATED TRANSCRIPTIONAL REPRESSOR"/>
    <property type="match status" value="1"/>
</dbReference>
<dbReference type="InterPro" id="IPR000843">
    <property type="entry name" value="HTH_LacI"/>
</dbReference>
<sequence length="319" mass="36029">MANIRDVAKQAGVSVTTVSRVLNDHPYVTQEKRLAVEKAMEELGYHQNINAIHLSKGETRLLGVAVPFINHSYFSTLLNGIADRALVRDYNLVFYQTNYQKGEESKALEALKRKQIDGLMILSRASDWNSVEAYQEFGPLVVCESSEHTRIPCVSVDHYEAFRYGMRYIIDKGHRHIGYCIGRRTGTNSSLREKAYCEELEYIGEPYRKSWVFNNCLTIEDGKRVVNEYVSLKEKPSALLITSDQVAAGFRMEAEKRGIRVPHDVAILGFDNHPIAEALDLTTIELPLHEVGMSLVEKVSSKNPSSAIYPFELVERGSV</sequence>
<dbReference type="SMART" id="SM00354">
    <property type="entry name" value="HTH_LACI"/>
    <property type="match status" value="1"/>
</dbReference>
<protein>
    <submittedName>
        <fullName evidence="5">LacI family transcriptional regulator</fullName>
    </submittedName>
</protein>
<reference evidence="5 6" key="1">
    <citation type="submission" date="2013-08" db="EMBL/GenBank/DDBJ databases">
        <title>Genome of Pontibacillus chungwhensis.</title>
        <authorList>
            <person name="Wang Q."/>
            <person name="Wang G."/>
        </authorList>
    </citation>
    <scope>NUCLEOTIDE SEQUENCE [LARGE SCALE GENOMIC DNA]</scope>
    <source>
        <strain evidence="5 6">BH030062</strain>
    </source>
</reference>
<dbReference type="PRINTS" id="PR00036">
    <property type="entry name" value="HTHLACI"/>
</dbReference>
<dbReference type="SUPFAM" id="SSF47413">
    <property type="entry name" value="lambda repressor-like DNA-binding domains"/>
    <property type="match status" value="1"/>
</dbReference>
<name>A0A0A2UU08_9BACI</name>
<dbReference type="InterPro" id="IPR001761">
    <property type="entry name" value="Peripla_BP/Lac1_sug-bd_dom"/>
</dbReference>
<dbReference type="GO" id="GO:0000976">
    <property type="term" value="F:transcription cis-regulatory region binding"/>
    <property type="evidence" value="ECO:0007669"/>
    <property type="project" value="TreeGrafter"/>
</dbReference>
<dbReference type="Gene3D" id="1.10.260.40">
    <property type="entry name" value="lambda repressor-like DNA-binding domains"/>
    <property type="match status" value="1"/>
</dbReference>
<dbReference type="RefSeq" id="WP_036782918.1">
    <property type="nucleotide sequence ID" value="NZ_AVBG01000006.1"/>
</dbReference>
<feature type="domain" description="HTH lacI-type" evidence="4">
    <location>
        <begin position="2"/>
        <end position="56"/>
    </location>
</feature>
<evidence type="ECO:0000313" key="5">
    <source>
        <dbReference type="EMBL" id="KGP91374.1"/>
    </source>
</evidence>
<keyword evidence="6" id="KW-1185">Reference proteome</keyword>
<dbReference type="Pfam" id="PF00356">
    <property type="entry name" value="LacI"/>
    <property type="match status" value="1"/>
</dbReference>
<evidence type="ECO:0000256" key="3">
    <source>
        <dbReference type="ARBA" id="ARBA00023163"/>
    </source>
</evidence>
<proteinExistence type="predicted"/>
<keyword evidence="3" id="KW-0804">Transcription</keyword>
<organism evidence="5 6">
    <name type="scientific">Pontibacillus chungwhensis BH030062</name>
    <dbReference type="NCBI Taxonomy" id="1385513"/>
    <lineage>
        <taxon>Bacteria</taxon>
        <taxon>Bacillati</taxon>
        <taxon>Bacillota</taxon>
        <taxon>Bacilli</taxon>
        <taxon>Bacillales</taxon>
        <taxon>Bacillaceae</taxon>
        <taxon>Pontibacillus</taxon>
    </lineage>
</organism>
<dbReference type="Gene3D" id="3.40.50.2300">
    <property type="match status" value="2"/>
</dbReference>
<dbReference type="Proteomes" id="UP000030153">
    <property type="component" value="Unassembled WGS sequence"/>
</dbReference>
<dbReference type="PANTHER" id="PTHR30146:SF105">
    <property type="entry name" value="CATABOLITE CONTROL PROTEIN B"/>
    <property type="match status" value="1"/>
</dbReference>
<dbReference type="PROSITE" id="PS50932">
    <property type="entry name" value="HTH_LACI_2"/>
    <property type="match status" value="1"/>
</dbReference>
<dbReference type="Pfam" id="PF00532">
    <property type="entry name" value="Peripla_BP_1"/>
    <property type="match status" value="1"/>
</dbReference>
<dbReference type="CDD" id="cd01392">
    <property type="entry name" value="HTH_LacI"/>
    <property type="match status" value="1"/>
</dbReference>
<dbReference type="EMBL" id="AVBG01000006">
    <property type="protein sequence ID" value="KGP91374.1"/>
    <property type="molecule type" value="Genomic_DNA"/>
</dbReference>
<dbReference type="eggNOG" id="COG1609">
    <property type="taxonomic scope" value="Bacteria"/>
</dbReference>
<keyword evidence="2" id="KW-0238">DNA-binding</keyword>
<accession>A0A0A2UU08</accession>
<dbReference type="PROSITE" id="PS00356">
    <property type="entry name" value="HTH_LACI_1"/>
    <property type="match status" value="1"/>
</dbReference>